<organism evidence="1 2">
    <name type="scientific">Caloramator quimbayensis</name>
    <dbReference type="NCBI Taxonomy" id="1147123"/>
    <lineage>
        <taxon>Bacteria</taxon>
        <taxon>Bacillati</taxon>
        <taxon>Bacillota</taxon>
        <taxon>Clostridia</taxon>
        <taxon>Eubacteriales</taxon>
        <taxon>Clostridiaceae</taxon>
        <taxon>Caloramator</taxon>
    </lineage>
</organism>
<gene>
    <name evidence="1" type="ORF">SAMN05443428_1218</name>
</gene>
<evidence type="ECO:0000313" key="1">
    <source>
        <dbReference type="EMBL" id="SKA96419.1"/>
    </source>
</evidence>
<evidence type="ECO:0000313" key="2">
    <source>
        <dbReference type="Proteomes" id="UP000190105"/>
    </source>
</evidence>
<name>A0A1T4Y3P0_9CLOT</name>
<proteinExistence type="predicted"/>
<keyword evidence="2" id="KW-1185">Reference proteome</keyword>
<dbReference type="EMBL" id="FUYH01000021">
    <property type="protein sequence ID" value="SKA96419.1"/>
    <property type="molecule type" value="Genomic_DNA"/>
</dbReference>
<dbReference type="STRING" id="1147123.SAMN05443428_1218"/>
<dbReference type="AlphaFoldDB" id="A0A1T4Y3P0"/>
<sequence>MIKLRVNNQRLVNANAYSVSFFASKTKFSACLRGQSYI</sequence>
<accession>A0A1T4Y3P0</accession>
<protein>
    <submittedName>
        <fullName evidence="1">Uncharacterized protein</fullName>
    </submittedName>
</protein>
<reference evidence="2" key="1">
    <citation type="submission" date="2017-02" db="EMBL/GenBank/DDBJ databases">
        <authorList>
            <person name="Varghese N."/>
            <person name="Submissions S."/>
        </authorList>
    </citation>
    <scope>NUCLEOTIDE SEQUENCE [LARGE SCALE GENOMIC DNA]</scope>
    <source>
        <strain evidence="2">USBA 833</strain>
    </source>
</reference>
<dbReference type="Proteomes" id="UP000190105">
    <property type="component" value="Unassembled WGS sequence"/>
</dbReference>